<evidence type="ECO:0008006" key="4">
    <source>
        <dbReference type="Google" id="ProtNLM"/>
    </source>
</evidence>
<name>A0A0J7KCR2_LASNI</name>
<proteinExistence type="predicted"/>
<gene>
    <name evidence="2" type="ORF">RF55_12592</name>
</gene>
<dbReference type="OrthoDB" id="5985232at2759"/>
<dbReference type="STRING" id="67767.A0A0J7KCR2"/>
<dbReference type="GO" id="GO:0071897">
    <property type="term" value="P:DNA biosynthetic process"/>
    <property type="evidence" value="ECO:0007669"/>
    <property type="project" value="UniProtKB-ARBA"/>
</dbReference>
<comment type="caution">
    <text evidence="2">The sequence shown here is derived from an EMBL/GenBank/DDBJ whole genome shotgun (WGS) entry which is preliminary data.</text>
</comment>
<dbReference type="PANTHER" id="PTHR47331">
    <property type="entry name" value="PHD-TYPE DOMAIN-CONTAINING PROTEIN"/>
    <property type="match status" value="1"/>
</dbReference>
<dbReference type="Proteomes" id="UP000036403">
    <property type="component" value="Unassembled WGS sequence"/>
</dbReference>
<evidence type="ECO:0000313" key="3">
    <source>
        <dbReference type="Proteomes" id="UP000036403"/>
    </source>
</evidence>
<organism evidence="2 3">
    <name type="scientific">Lasius niger</name>
    <name type="common">Black garden ant</name>
    <dbReference type="NCBI Taxonomy" id="67767"/>
    <lineage>
        <taxon>Eukaryota</taxon>
        <taxon>Metazoa</taxon>
        <taxon>Ecdysozoa</taxon>
        <taxon>Arthropoda</taxon>
        <taxon>Hexapoda</taxon>
        <taxon>Insecta</taxon>
        <taxon>Pterygota</taxon>
        <taxon>Neoptera</taxon>
        <taxon>Endopterygota</taxon>
        <taxon>Hymenoptera</taxon>
        <taxon>Apocrita</taxon>
        <taxon>Aculeata</taxon>
        <taxon>Formicoidea</taxon>
        <taxon>Formicidae</taxon>
        <taxon>Formicinae</taxon>
        <taxon>Lasius</taxon>
        <taxon>Lasius</taxon>
    </lineage>
</organism>
<dbReference type="InterPro" id="IPR043502">
    <property type="entry name" value="DNA/RNA_pol_sf"/>
</dbReference>
<dbReference type="SUPFAM" id="SSF56672">
    <property type="entry name" value="DNA/RNA polymerases"/>
    <property type="match status" value="1"/>
</dbReference>
<reference evidence="2 3" key="1">
    <citation type="submission" date="2015-04" db="EMBL/GenBank/DDBJ databases">
        <title>Lasius niger genome sequencing.</title>
        <authorList>
            <person name="Konorov E.A."/>
            <person name="Nikitin M.A."/>
            <person name="Kirill M.V."/>
            <person name="Chang P."/>
        </authorList>
    </citation>
    <scope>NUCLEOTIDE SEQUENCE [LARGE SCALE GENOMIC DNA]</scope>
    <source>
        <tissue evidence="2">Whole</tissue>
    </source>
</reference>
<protein>
    <recommendedName>
        <fullName evidence="4">Gag-pol polyprotein</fullName>
    </recommendedName>
</protein>
<dbReference type="EMBL" id="LBMM01009608">
    <property type="protein sequence ID" value="KMQ87996.1"/>
    <property type="molecule type" value="Genomic_DNA"/>
</dbReference>
<evidence type="ECO:0000313" key="2">
    <source>
        <dbReference type="EMBL" id="KMQ87996.1"/>
    </source>
</evidence>
<feature type="region of interest" description="Disordered" evidence="1">
    <location>
        <begin position="420"/>
        <end position="440"/>
    </location>
</feature>
<evidence type="ECO:0000256" key="1">
    <source>
        <dbReference type="SAM" id="MobiDB-lite"/>
    </source>
</evidence>
<sequence>MRTLQQLAQDEGERYPKGAAVLRRDVYMDDVLTGADTLDEALQIQKQVSQLCKAGGFPLKKWAANNQILLGNIPAEDLAQPDARTWTNQQCSHPMLGLRWNPTSDLLSYAAKLPAEEPVTKRSVLSLTAQLYDPLGWLTPVTIRAKIAIQSTWLLGFGWDDPLPGLEADQWRMFTTELPRLSEIKIPRRLEKGSANAERELHGFADASERAYAAVLYLKMQENSNQAVSLITAKNKVAPIKQVSLPRLELSAALLLARLVEYAISVLDLKATPTFLWTDSTVTLSWIQGHPSKWKTYVANRVAEIQRRVPDAHWNHLPGSINPADCASRGISPGDLVRHDLWWTGPPFLHNQQIPPPRLPAFPSEESLFEQRAQAMVATTPRVPDEHEMLMNHSSLYKLLRVTAWCRRWLPVCRNDEVSSQTESKGHGFTTVSQGDRKRREAVDPLDAGCQLQTGVKGTGSQNFFLSLPKQLSFSTSKELTHQSESLF</sequence>
<dbReference type="Pfam" id="PF05380">
    <property type="entry name" value="Peptidase_A17"/>
    <property type="match status" value="1"/>
</dbReference>
<accession>A0A0J7KCR2</accession>
<dbReference type="InterPro" id="IPR008042">
    <property type="entry name" value="Retrotrans_Pao"/>
</dbReference>
<dbReference type="PaxDb" id="67767-A0A0J7KCR2"/>
<keyword evidence="3" id="KW-1185">Reference proteome</keyword>
<dbReference type="AlphaFoldDB" id="A0A0J7KCR2"/>